<dbReference type="EMBL" id="GG738847">
    <property type="protein sequence ID" value="EFC49739.1"/>
    <property type="molecule type" value="Genomic_DNA"/>
</dbReference>
<keyword evidence="3" id="KW-1185">Reference proteome</keyword>
<evidence type="ECO:0000313" key="3">
    <source>
        <dbReference type="Proteomes" id="UP000006671"/>
    </source>
</evidence>
<dbReference type="InParanoid" id="D2V0K8"/>
<dbReference type="InterPro" id="IPR058505">
    <property type="entry name" value="DUF8192"/>
</dbReference>
<evidence type="ECO:0000259" key="1">
    <source>
        <dbReference type="Pfam" id="PF26612"/>
    </source>
</evidence>
<dbReference type="VEuPathDB" id="AmoebaDB:NAEGRDRAFT_62329"/>
<dbReference type="Proteomes" id="UP000006671">
    <property type="component" value="Unassembled WGS sequence"/>
</dbReference>
<dbReference type="AlphaFoldDB" id="D2V0K8"/>
<gene>
    <name evidence="2" type="ORF">NAEGRDRAFT_62329</name>
</gene>
<protein>
    <submittedName>
        <fullName evidence="2">Predicted protein</fullName>
    </submittedName>
</protein>
<sequence length="166" mass="19212">MQNPNLLYTNYLICVMVGLRGSVVECNKFVESLGSSIISKSSSLLSSQESLFLNSSFLSEQRRRHGGGGGEFKFRMNQRIAFLQGNSFTQWSKNDYFKNVKEFNYGTFENGVKEFSRADQLYILNEKEQLESGGYEAILLSWSKVDMSYKREKVIENLKRNFKEFE</sequence>
<proteinExistence type="predicted"/>
<dbReference type="KEGG" id="ngr:NAEGRDRAFT_62329"/>
<dbReference type="GeneID" id="8855424"/>
<dbReference type="Pfam" id="PF26612">
    <property type="entry name" value="DUF8192"/>
    <property type="match status" value="1"/>
</dbReference>
<feature type="domain" description="DUF8192" evidence="1">
    <location>
        <begin position="42"/>
        <end position="153"/>
    </location>
</feature>
<reference evidence="2 3" key="1">
    <citation type="journal article" date="2010" name="Cell">
        <title>The genome of Naegleria gruberi illuminates early eukaryotic versatility.</title>
        <authorList>
            <person name="Fritz-Laylin L.K."/>
            <person name="Prochnik S.E."/>
            <person name="Ginger M.L."/>
            <person name="Dacks J.B."/>
            <person name="Carpenter M.L."/>
            <person name="Field M.C."/>
            <person name="Kuo A."/>
            <person name="Paredez A."/>
            <person name="Chapman J."/>
            <person name="Pham J."/>
            <person name="Shu S."/>
            <person name="Neupane R."/>
            <person name="Cipriano M."/>
            <person name="Mancuso J."/>
            <person name="Tu H."/>
            <person name="Salamov A."/>
            <person name="Lindquist E."/>
            <person name="Shapiro H."/>
            <person name="Lucas S."/>
            <person name="Grigoriev I.V."/>
            <person name="Cande W.Z."/>
            <person name="Fulton C."/>
            <person name="Rokhsar D.S."/>
            <person name="Dawson S.C."/>
        </authorList>
    </citation>
    <scope>NUCLEOTIDE SEQUENCE [LARGE SCALE GENOMIC DNA]</scope>
    <source>
        <strain evidence="2 3">NEG-M</strain>
    </source>
</reference>
<evidence type="ECO:0000313" key="2">
    <source>
        <dbReference type="EMBL" id="EFC49739.1"/>
    </source>
</evidence>
<dbReference type="RefSeq" id="XP_002682483.1">
    <property type="nucleotide sequence ID" value="XM_002682437.1"/>
</dbReference>
<accession>D2V0K8</accession>
<organism evidence="3">
    <name type="scientific">Naegleria gruberi</name>
    <name type="common">Amoeba</name>
    <dbReference type="NCBI Taxonomy" id="5762"/>
    <lineage>
        <taxon>Eukaryota</taxon>
        <taxon>Discoba</taxon>
        <taxon>Heterolobosea</taxon>
        <taxon>Tetramitia</taxon>
        <taxon>Eutetramitia</taxon>
        <taxon>Vahlkampfiidae</taxon>
        <taxon>Naegleria</taxon>
    </lineage>
</organism>
<name>D2V0K8_NAEGR</name>